<gene>
    <name evidence="3" type="primary">101900889</name>
    <name evidence="5" type="synonym">LOC101900889</name>
</gene>
<proteinExistence type="predicted"/>
<dbReference type="OrthoDB" id="5984255at2759"/>
<dbReference type="SMART" id="SM00595">
    <property type="entry name" value="MADF"/>
    <property type="match status" value="1"/>
</dbReference>
<protein>
    <submittedName>
        <fullName evidence="5">Uncharacterized protein LOC101900889</fullName>
    </submittedName>
</protein>
<name>A0A1I8N9L5_MUSDO</name>
<feature type="domain" description="MADF" evidence="2">
    <location>
        <begin position="13"/>
        <end position="95"/>
    </location>
</feature>
<dbReference type="PANTHER" id="PTHR12243">
    <property type="entry name" value="MADF DOMAIN TRANSCRIPTION FACTOR"/>
    <property type="match status" value="1"/>
</dbReference>
<evidence type="ECO:0000313" key="5">
    <source>
        <dbReference type="RefSeq" id="XP_011290636.1"/>
    </source>
</evidence>
<dbReference type="InterPro" id="IPR006578">
    <property type="entry name" value="MADF-dom"/>
</dbReference>
<evidence type="ECO:0000256" key="1">
    <source>
        <dbReference type="SAM" id="MobiDB-lite"/>
    </source>
</evidence>
<dbReference type="VEuPathDB" id="VectorBase:MDOA012998"/>
<dbReference type="PANTHER" id="PTHR12243:SF67">
    <property type="entry name" value="COREPRESSOR OF PANGOLIN, ISOFORM A-RELATED"/>
    <property type="match status" value="1"/>
</dbReference>
<dbReference type="PROSITE" id="PS51029">
    <property type="entry name" value="MADF"/>
    <property type="match status" value="1"/>
</dbReference>
<dbReference type="Pfam" id="PF10545">
    <property type="entry name" value="MADF_DNA_bdg"/>
    <property type="match status" value="1"/>
</dbReference>
<accession>A0A1I8N9L5</accession>
<reference evidence="5" key="2">
    <citation type="submission" date="2025-04" db="UniProtKB">
        <authorList>
            <consortium name="RefSeq"/>
        </authorList>
    </citation>
    <scope>IDENTIFICATION</scope>
    <source>
        <strain evidence="5">Aabys</strain>
    </source>
</reference>
<dbReference type="InterPro" id="IPR039353">
    <property type="entry name" value="TF_Adf1"/>
</dbReference>
<reference evidence="3" key="1">
    <citation type="submission" date="2020-05" db="UniProtKB">
        <authorList>
            <consortium name="EnsemblMetazoa"/>
        </authorList>
    </citation>
    <scope>IDENTIFICATION</scope>
    <source>
        <strain evidence="3">Aabys</strain>
    </source>
</reference>
<evidence type="ECO:0000313" key="3">
    <source>
        <dbReference type="EnsemblMetazoa" id="MDOA012998-PB"/>
    </source>
</evidence>
<dbReference type="EnsemblMetazoa" id="MDOA012998-RB">
    <property type="protein sequence ID" value="MDOA012998-PB"/>
    <property type="gene ID" value="MDOA012998"/>
</dbReference>
<sequence length="271" mass="32232">MTYDSLTEDQRFQLLQLIQERPILYDKSNEGYKNVTEKELAWQDVARRVRAQVNACKVAWKSMRDQYQRNMKLPKEKRKNFRYLPKMSFLNGKTKAFRNSSSLSMDDFTSEYYYDNTSNTPKHELEYDDSTDYGDYNETTTTIEPAENISKLDEPNTKSSANNIEKIDDKLSVPLSPHEEEEYIYIKEGKEDPDYNIENMASTLFDTFNNLINKRYQSNEDDNDLFMKMLAKKMKTLPNLVRNRLQESFLEQVNYEITNNEIQRNKRRKLS</sequence>
<keyword evidence="4" id="KW-1185">Reference proteome</keyword>
<evidence type="ECO:0000259" key="2">
    <source>
        <dbReference type="PROSITE" id="PS51029"/>
    </source>
</evidence>
<dbReference type="Proteomes" id="UP001652621">
    <property type="component" value="Unplaced"/>
</dbReference>
<feature type="region of interest" description="Disordered" evidence="1">
    <location>
        <begin position="119"/>
        <end position="172"/>
    </location>
</feature>
<dbReference type="AlphaFoldDB" id="A0A1I8N9L5"/>
<dbReference type="KEGG" id="mde:101900889"/>
<organism evidence="3">
    <name type="scientific">Musca domestica</name>
    <name type="common">House fly</name>
    <dbReference type="NCBI Taxonomy" id="7370"/>
    <lineage>
        <taxon>Eukaryota</taxon>
        <taxon>Metazoa</taxon>
        <taxon>Ecdysozoa</taxon>
        <taxon>Arthropoda</taxon>
        <taxon>Hexapoda</taxon>
        <taxon>Insecta</taxon>
        <taxon>Pterygota</taxon>
        <taxon>Neoptera</taxon>
        <taxon>Endopterygota</taxon>
        <taxon>Diptera</taxon>
        <taxon>Brachycera</taxon>
        <taxon>Muscomorpha</taxon>
        <taxon>Muscoidea</taxon>
        <taxon>Muscidae</taxon>
        <taxon>Musca</taxon>
    </lineage>
</organism>
<evidence type="ECO:0000313" key="4">
    <source>
        <dbReference type="Proteomes" id="UP001652621"/>
    </source>
</evidence>
<dbReference type="GeneID" id="101900889"/>
<dbReference type="VEuPathDB" id="VectorBase:MDOMA2_017092"/>
<dbReference type="RefSeq" id="XP_011290636.1">
    <property type="nucleotide sequence ID" value="XM_011292334.2"/>
</dbReference>